<evidence type="ECO:0000313" key="2">
    <source>
        <dbReference type="EMBL" id="PUE66986.1"/>
    </source>
</evidence>
<keyword evidence="3" id="KW-1185">Reference proteome</keyword>
<feature type="region of interest" description="Disordered" evidence="1">
    <location>
        <begin position="1713"/>
        <end position="1734"/>
    </location>
</feature>
<feature type="compositionally biased region" description="Polar residues" evidence="1">
    <location>
        <begin position="902"/>
        <end position="915"/>
    </location>
</feature>
<dbReference type="Proteomes" id="UP000251311">
    <property type="component" value="Unassembled WGS sequence"/>
</dbReference>
<name>A0ABX5JIA0_9BACT</name>
<feature type="region of interest" description="Disordered" evidence="1">
    <location>
        <begin position="902"/>
        <end position="937"/>
    </location>
</feature>
<evidence type="ECO:0000256" key="1">
    <source>
        <dbReference type="SAM" id="MobiDB-lite"/>
    </source>
</evidence>
<dbReference type="SUPFAM" id="SSF141072">
    <property type="entry name" value="CalX-like"/>
    <property type="match status" value="1"/>
</dbReference>
<proteinExistence type="predicted"/>
<dbReference type="EMBL" id="MUXF01000005">
    <property type="protein sequence ID" value="PUE66986.1"/>
    <property type="molecule type" value="Genomic_DNA"/>
</dbReference>
<feature type="region of interest" description="Disordered" evidence="1">
    <location>
        <begin position="1214"/>
        <end position="1245"/>
    </location>
</feature>
<comment type="caution">
    <text evidence="2">The sequence shown here is derived from an EMBL/GenBank/DDBJ whole genome shotgun (WGS) entry which is preliminary data.</text>
</comment>
<reference evidence="2 3" key="1">
    <citation type="submission" date="2017-02" db="EMBL/GenBank/DDBJ databases">
        <title>Arcobacter lacus sp. nov., a new species isolated from reclaimed water.</title>
        <authorList>
            <person name="Figueras M.J."/>
            <person name="Perez-Cataluna A."/>
            <person name="Salas-Masso N."/>
        </authorList>
    </citation>
    <scope>NUCLEOTIDE SEQUENCE [LARGE SCALE GENOMIC DNA]</scope>
    <source>
        <strain evidence="2 3">RW43-9</strain>
    </source>
</reference>
<dbReference type="RefSeq" id="WP_108527347.1">
    <property type="nucleotide sequence ID" value="NZ_MUXF01000005.1"/>
</dbReference>
<protein>
    <recommendedName>
        <fullName evidence="4">VWFA domain-containing protein</fullName>
    </recommendedName>
</protein>
<evidence type="ECO:0000313" key="3">
    <source>
        <dbReference type="Proteomes" id="UP000251311"/>
    </source>
</evidence>
<feature type="compositionally biased region" description="Basic and acidic residues" evidence="1">
    <location>
        <begin position="128"/>
        <end position="142"/>
    </location>
</feature>
<feature type="compositionally biased region" description="Polar residues" evidence="1">
    <location>
        <begin position="1716"/>
        <end position="1725"/>
    </location>
</feature>
<sequence length="2922" mass="314995">MSQVGIVKTLEGGVFYAKDSSGNIRELSIGDIISENEIVFGDSSNSPSAKAEVELSENDVIVLNQAQQQLIDASLNEVTFGNEEVTFAKNDVQNAWNNTADDVSDDMETAAGDPTQQETQAGQEEPTEEGRVSARFSSRDGDSTNVVSDLRDASWTEEQTTIIPDLENKLIEQPLPVAFTIIDGDNIVWEGNTATYTVKVVDAAGNPIIVNQDTIVYVRYTNIETDDNDTQYTHNTTIAVVVKAGTSESTFTVETKDDYLADNGERFNLEITGNNSTEFDMRTGNQTGGQTNVDTAILDNSNPTTPGGEDNGFGAEDTVFAIIEGTATVNEGDSAQYVVKLVDKDGNPVTVTKDTEVTIKYTNKTTQDGDTEYNNNDTIKITIKAGENSSDKFDVDTIDDYLADNGEKFNLEITNVDDQGQFEKVNIGDINGDKTNVDTTILDNTTDKPNENSTVESNQENVILKIVAVGEDGNPIIKDGKYTFENNVAEGSNAKYMVLAFKPGTTEFKTTDVVDTQGGTVTIKTTDDTAKTTGTKDNAELDYVSETSKIVTVGEVFEIKTLDDYLSDDGEKYKVSINDKTYEHPASGAIYENVVTNTDPVTTTIKDNTTPNTETNVEDVKIVLVAVSSATTTIADITDTTTGKLIIDNTNETPEGGKLYYIAVAVDKDGKPLATQGGDVTINYGTTSTTSDKDATADIDYDTTKLTTKVGEVFEVKTKDDYYAEGDENFTVKITDLENSPYETPSIDTTKDTVTSTIKDNAPTINGTVVSGGEDTDGNTYGAEDTVYAIITGETTVNEGGEVTYTVKLVDKDGNTVIPTKETTVTVTYTNIGTTSTDDTNKTNNQEIAVKIDASGKGTFTVETKDDYYAEADENYNVKITNVQNTGEFENVKFDSYPNTIPNSPSNNVTTTIKDNPSKVEQPDTGTGNDDPINGSYGKEDTVYVKIEGNPTVVEGGKLSHTVTLVDKDGKAVTIPAGESVTVTLTYTIKQDGGSSDDYVTKEETIIIKGGTSSTTFENITKVDFVTEGKEIYEITISKVEQSGAFENVAIDSTANKVTDTILDGITLTNPQNAYVDEDNFYTNKNDGTNSTTKNSNINDTKSLGFTIPANYETEVGTFSVNFVSAPTVTVDGNNYPLTSNGVAITYTVNGNTITANAGSTKVFDIVLSKDGTYTYKQYANIDHPNSGNANTDYENVNTNDNINLNFEFNITTTPKNGEPSTTSPTQGFTVTVNDSTPDAGTRTETVNEDGTLTIVLSDESFKNGSIEIDNGKDGYQTIAKNGTVNIYDGDEIIGTLTNKGNGTLTFKPNADYSKYEADNGYLPNFKYKVSDTDGDYAQGQINIHVKPVADGTTIKVENVTTHEDNKNTQEGQNSVSLGLVQPTIKDNTDKNDTAKGDHGERVDYITLKFTNGTSVKGAVLEKADGTDIATISNNNQTVKIVIVKDDGTGKMIVDTDFHHSNITLGQSGVVYLTKEEYEGLKIQHAEDNDTDIVINISTRSYEVNDSGEPLSGVNSKSNNSNMTVVIKPVTDDISLKWNDESAGTISDSGKTYTFNDIDEGNPTIDLKALLTKTSGTELNDETAGNKADLDGSEKRTYTISGIPEGTVVTLGGQTAVANDKGIATIVFNDTNNKNADPDFSMKFPENYSGTVEGKITLSVYDNGVESGQRDTTDYGNGANGIKTAEVDFKVNVYPVANEATLKVSQAVGYEDAGRSQGNISNGSDASKVDQPEKGISLDIKVSSTDTDGSETITININKIPSGGYIYYKGGLYDENGFVSGTKTDAISITKTGSTWSITVPEYNNESPKFIPPHNSDEEYNLEVTAQTVDTAIIDGQEVVETSTISSPKIIEVIVKGVADIPVGTELNNDGNENAYTVGENDLDSSGNKFDLKVIYKDASKLDSYDNDGSEELSIVIKGLPDGFSVEGALPTGDGEWAFNAKDLDKIKITTPSNFSGEASFTLTYVTTEREGNSKVHYTQDVNIYINPEIDSTLNGQSVGNEDEVVTINLNLIHNNGDADETLEEVKISVDDVTGKDFTLFIGGVDIKDAGLTIKDGYYVLTPAQAKTITAQGKENISGEYEFDVKYTVKDVANDGKAEIKEFDATHNLVINPVTDQPTIDFGTIEVTGSNITVNGTDIKIVGDKKSTIEIPVETTSLDTDGSEKVVEIRIEGVPAGVKVVGGESSTEALEISQNNGVWTIKVDETITDINEIIKNIKFEIDSDAKFSHREITITTVTQDKNAETKEASKTITIDYDKAPGTGGGTGEAANFSLVAKDFIVTEDKEFRLTNLFDIKTNGGEVEGTSWTITLTDLPEGTIINGTVIGADGKYVIESKLDGQDIYDIESIISSIKITPPANLNDYDNSTKSMTITATIETKVGQTVISTSEVENDSTILPVTDKMTVTVDAVNEIDESGSFEFGITLSSTGDNESRTDIVGETIVITVSENFESGETATGELLYNGQVLTPNTNGQYEIEVPTGYKFGDKIEGLEYKSGEQRHGNVTITASIKHQETEAHDNYETNVENASGSATVNVKPVLDANPDDIKITANSVEDTIIDVKIEDTQFITDNSENLINVIFNDIPKDFIVYYKDANGNTKMAVNTGDGKWLVPVVNGNLPDGIQIKAPENYSGEFKFNMDFYIKEEGLDLQKITKEATVNVTPIADGVTIDPTLSGIQDDGSYAKAFEWTDLNLNANMKDVDGSETLTLKFDGLSQNAQFRILAEDGTAKSVDALYENGEWTINGINVDDINNIQLLHDKEATVKVTASTVDTATDENGNPVGSSSTSTEVESTFDLRIDSSDIDNGKFTLGKEVNIDFSKIENGDIKDINTIDLGAEGKNELLNLTLQDVLDIGEKDGDGNINLTILGDDKDGVSFAKNDGWQKSEITQTIGDKTFEVWSNTGDNTVTVKVEQPISDGITN</sequence>
<organism evidence="2 3">
    <name type="scientific">Arcobacter lacus</name>
    <dbReference type="NCBI Taxonomy" id="1912876"/>
    <lineage>
        <taxon>Bacteria</taxon>
        <taxon>Pseudomonadati</taxon>
        <taxon>Campylobacterota</taxon>
        <taxon>Epsilonproteobacteria</taxon>
        <taxon>Campylobacterales</taxon>
        <taxon>Arcobacteraceae</taxon>
        <taxon>Arcobacter</taxon>
    </lineage>
</organism>
<gene>
    <name evidence="2" type="ORF">B0175_03770</name>
</gene>
<dbReference type="InterPro" id="IPR038081">
    <property type="entry name" value="CalX-like_sf"/>
</dbReference>
<evidence type="ECO:0008006" key="4">
    <source>
        <dbReference type="Google" id="ProtNLM"/>
    </source>
</evidence>
<feature type="region of interest" description="Disordered" evidence="1">
    <location>
        <begin position="97"/>
        <end position="146"/>
    </location>
</feature>
<accession>A0ABX5JIA0</accession>